<dbReference type="SUPFAM" id="SSF53335">
    <property type="entry name" value="S-adenosyl-L-methionine-dependent methyltransferases"/>
    <property type="match status" value="1"/>
</dbReference>
<dbReference type="CDD" id="cd02440">
    <property type="entry name" value="AdoMet_MTases"/>
    <property type="match status" value="1"/>
</dbReference>
<dbReference type="GO" id="GO:0008168">
    <property type="term" value="F:methyltransferase activity"/>
    <property type="evidence" value="ECO:0007669"/>
    <property type="project" value="UniProtKB-KW"/>
</dbReference>
<accession>A0A4V6CR77</accession>
<protein>
    <submittedName>
        <fullName evidence="3">Class I SAM-dependent methyltransferase</fullName>
    </submittedName>
</protein>
<dbReference type="Pfam" id="PF13649">
    <property type="entry name" value="Methyltransf_25"/>
    <property type="match status" value="1"/>
</dbReference>
<dbReference type="InterPro" id="IPR029063">
    <property type="entry name" value="SAM-dependent_MTases_sf"/>
</dbReference>
<dbReference type="AlphaFoldDB" id="A0A4V6CR77"/>
<evidence type="ECO:0000313" key="4">
    <source>
        <dbReference type="Proteomes" id="UP000306985"/>
    </source>
</evidence>
<comment type="caution">
    <text evidence="3">The sequence shown here is derived from an EMBL/GenBank/DDBJ whole genome shotgun (WGS) entry which is preliminary data.</text>
</comment>
<gene>
    <name evidence="3" type="ORF">FDO65_20560</name>
</gene>
<dbReference type="PANTHER" id="PTHR43861">
    <property type="entry name" value="TRANS-ACONITATE 2-METHYLTRANSFERASE-RELATED"/>
    <property type="match status" value="1"/>
</dbReference>
<reference evidence="3 4" key="1">
    <citation type="submission" date="2019-05" db="EMBL/GenBank/DDBJ databases">
        <title>Nakamurella sp. N5BH11, whole genome shotgun sequence.</title>
        <authorList>
            <person name="Tuo L."/>
        </authorList>
    </citation>
    <scope>NUCLEOTIDE SEQUENCE [LARGE SCALE GENOMIC DNA]</scope>
    <source>
        <strain evidence="3 4">N5BH11</strain>
    </source>
</reference>
<dbReference type="RefSeq" id="WP_137451624.1">
    <property type="nucleotide sequence ID" value="NZ_SZZH01000007.1"/>
</dbReference>
<dbReference type="Proteomes" id="UP000306985">
    <property type="component" value="Unassembled WGS sequence"/>
</dbReference>
<keyword evidence="3" id="KW-0489">Methyltransferase</keyword>
<evidence type="ECO:0000259" key="2">
    <source>
        <dbReference type="Pfam" id="PF13649"/>
    </source>
</evidence>
<dbReference type="InterPro" id="IPR041698">
    <property type="entry name" value="Methyltransf_25"/>
</dbReference>
<keyword evidence="4" id="KW-1185">Reference proteome</keyword>
<name>A0A4V6CR77_9ACTN</name>
<dbReference type="Gene3D" id="3.40.50.150">
    <property type="entry name" value="Vaccinia Virus protein VP39"/>
    <property type="match status" value="1"/>
</dbReference>
<organism evidence="3 4">
    <name type="scientific">Nakamurella flava</name>
    <dbReference type="NCBI Taxonomy" id="2576308"/>
    <lineage>
        <taxon>Bacteria</taxon>
        <taxon>Bacillati</taxon>
        <taxon>Actinomycetota</taxon>
        <taxon>Actinomycetes</taxon>
        <taxon>Nakamurellales</taxon>
        <taxon>Nakamurellaceae</taxon>
        <taxon>Nakamurella</taxon>
    </lineage>
</organism>
<proteinExistence type="predicted"/>
<dbReference type="OrthoDB" id="3172472at2"/>
<feature type="domain" description="Methyltransferase" evidence="2">
    <location>
        <begin position="43"/>
        <end position="136"/>
    </location>
</feature>
<dbReference type="GO" id="GO:0032259">
    <property type="term" value="P:methylation"/>
    <property type="evidence" value="ECO:0007669"/>
    <property type="project" value="UniProtKB-KW"/>
</dbReference>
<sequence length="249" mass="27496">MQLDPALYGDGLADIYDLIYPVTPDVDAAAAFVADRTPPAGTVLEFGIGTGRIALALAERGIKVHGVDASPRMLEQLAAKTADLPIMTTLGDFTDVDCGGTHDTVLIALNTLFMVPSQDLQIEVLRNARRHLSDDGALIVELYEPTRFHSLPGGTDTMIQHLDRESLLLCSVQVDRVNQIAAIGQAYLRSGELRKTPEISRYAFPAEVDLMARCAGLRLTERWEDWDGHRFEHRSVRHISVYRPDDTTD</sequence>
<evidence type="ECO:0000313" key="3">
    <source>
        <dbReference type="EMBL" id="TKV56355.1"/>
    </source>
</evidence>
<dbReference type="EMBL" id="SZZH01000007">
    <property type="protein sequence ID" value="TKV56355.1"/>
    <property type="molecule type" value="Genomic_DNA"/>
</dbReference>
<keyword evidence="1 3" id="KW-0808">Transferase</keyword>
<evidence type="ECO:0000256" key="1">
    <source>
        <dbReference type="ARBA" id="ARBA00022679"/>
    </source>
</evidence>